<organism evidence="1">
    <name type="scientific">uncultured Caudovirales phage</name>
    <dbReference type="NCBI Taxonomy" id="2100421"/>
    <lineage>
        <taxon>Viruses</taxon>
        <taxon>Duplodnaviria</taxon>
        <taxon>Heunggongvirae</taxon>
        <taxon>Uroviricota</taxon>
        <taxon>Caudoviricetes</taxon>
        <taxon>Peduoviridae</taxon>
        <taxon>Maltschvirus</taxon>
        <taxon>Maltschvirus maltsch</taxon>
    </lineage>
</organism>
<gene>
    <name evidence="1" type="ORF">9S3_17</name>
</gene>
<dbReference type="InterPro" id="IPR010064">
    <property type="entry name" value="HK97-gp10_tail"/>
</dbReference>
<dbReference type="EMBL" id="MF417888">
    <property type="protein sequence ID" value="ASN69269.1"/>
    <property type="molecule type" value="Genomic_DNA"/>
</dbReference>
<accession>A0A2H4J401</accession>
<name>A0A2H4J401_9CAUD</name>
<sequence>MSNGRISINIELEGFEEFADAMAKMPKVLMHNLSKELGYAALTAERLARQLAPRDTGELEDSIHAGAIKREGGALVTYIGTNMEYAKYVHELSSNRIGDKYDKGVKITGYYVDGRGQRTRDKPSIKGYKPGRKYLRNAIVLTEPYLEKAMNRAIEKTLGGV</sequence>
<evidence type="ECO:0000313" key="1">
    <source>
        <dbReference type="EMBL" id="ASN69269.1"/>
    </source>
</evidence>
<reference evidence="1" key="1">
    <citation type="submission" date="2017-06" db="EMBL/GenBank/DDBJ databases">
        <title>Novel phages from South African skin metaviromes.</title>
        <authorList>
            <person name="van Zyl L.J."/>
            <person name="Abrahams Y."/>
            <person name="Stander E.A."/>
            <person name="Kirby B.M."/>
            <person name="Clavaud C."/>
            <person name="Farcet C."/>
            <person name="Breton L."/>
            <person name="Trindade M.I."/>
        </authorList>
    </citation>
    <scope>NUCLEOTIDE SEQUENCE</scope>
</reference>
<proteinExistence type="predicted"/>
<protein>
    <submittedName>
        <fullName evidence="1">Uncharacterized protein</fullName>
    </submittedName>
</protein>
<dbReference type="Pfam" id="PF04883">
    <property type="entry name" value="HK97-gp10_like"/>
    <property type="match status" value="1"/>
</dbReference>